<dbReference type="EMBL" id="JABZMK010000041">
    <property type="protein sequence ID" value="MBF1129657.1"/>
    <property type="molecule type" value="Genomic_DNA"/>
</dbReference>
<gene>
    <name evidence="1" type="ORF">HXL70_06390</name>
</gene>
<evidence type="ECO:0000313" key="1">
    <source>
        <dbReference type="EMBL" id="MBF1129657.1"/>
    </source>
</evidence>
<accession>A0A930BAC3</accession>
<comment type="caution">
    <text evidence="1">The sequence shown here is derived from an EMBL/GenBank/DDBJ whole genome shotgun (WGS) entry which is preliminary data.</text>
</comment>
<dbReference type="Proteomes" id="UP000757890">
    <property type="component" value="Unassembled WGS sequence"/>
</dbReference>
<evidence type="ECO:0000313" key="2">
    <source>
        <dbReference type="Proteomes" id="UP000757890"/>
    </source>
</evidence>
<protein>
    <submittedName>
        <fullName evidence="1">DUF3829 domain-containing protein</fullName>
    </submittedName>
</protein>
<sequence>MDYTPHLTKRIGLFLLVLAAAIMMLTGCGGGGSSSGGGKETSAKPTSQLEKISSYVKATNGFNGHNVRFAFAIDKVLAKMKAGEDLDFASFPAYDSLKENLTEAKAESSGFSDIDESTTAVLKVLDEMVPLTSKMESYYKSKEYTTDGNQKGREMVASYLKLYDQFNTEYSKLDSAISQHNSELRDLLIEEMKKDNKVMAATYMEIGRDMRRALEAIDPEDPAKTDKAQIEKLLGQVKENMEKLKPAEDVSGVKSFKSSAERSIGRIRTYLAGGGGNDAFNDMVEAYNDFIRDSNRIDASELDNKKK</sequence>
<dbReference type="InterPro" id="IPR024291">
    <property type="entry name" value="DUF3829"/>
</dbReference>
<name>A0A930BAC3_9FIRM</name>
<dbReference type="Pfam" id="PF12889">
    <property type="entry name" value="DUF3829"/>
    <property type="match status" value="1"/>
</dbReference>
<organism evidence="1 2">
    <name type="scientific">Dialister invisus</name>
    <dbReference type="NCBI Taxonomy" id="218538"/>
    <lineage>
        <taxon>Bacteria</taxon>
        <taxon>Bacillati</taxon>
        <taxon>Bacillota</taxon>
        <taxon>Negativicutes</taxon>
        <taxon>Veillonellales</taxon>
        <taxon>Veillonellaceae</taxon>
        <taxon>Dialister</taxon>
    </lineage>
</organism>
<dbReference type="AlphaFoldDB" id="A0A930BAC3"/>
<proteinExistence type="predicted"/>
<reference evidence="1" key="1">
    <citation type="submission" date="2020-04" db="EMBL/GenBank/DDBJ databases">
        <title>Deep metagenomics examines the oral microbiome during advanced dental caries in children, revealing novel taxa and co-occurrences with host molecules.</title>
        <authorList>
            <person name="Baker J.L."/>
            <person name="Morton J.T."/>
            <person name="Dinis M."/>
            <person name="Alvarez R."/>
            <person name="Tran N.C."/>
            <person name="Knight R."/>
            <person name="Edlund A."/>
        </authorList>
    </citation>
    <scope>NUCLEOTIDE SEQUENCE</scope>
    <source>
        <strain evidence="1">JCVI_32_bin.14</strain>
    </source>
</reference>